<feature type="transmembrane region" description="Helical" evidence="3">
    <location>
        <begin position="121"/>
        <end position="145"/>
    </location>
</feature>
<dbReference type="CDD" id="cd07385">
    <property type="entry name" value="MPP_YkuE_C"/>
    <property type="match status" value="1"/>
</dbReference>
<keyword evidence="3" id="KW-0472">Membrane</keyword>
<sequence>MRTPSPFLLFLLLVPLVISLLDYLWLKRLFPVKFKRWKRHYWLMTGLGLLLMTGSRWKPFAAGMGREIYGLLLYMGYVWVIGLVFFFLLAPVVYGIFWIATRQPASAADETVNSGISRREFLRRGLVAVPTLSLGLSAGGVYGSIADMAVNRFNLAWPELPPALDGFKIAQISDTHIGPFFSVERLAKVLSLTQREKPHLLVVTGDLIDDMDELEKTLNRLSEFSAAVPYGIYYIWGNHEYFHDIRKIRAALQGRPIHLLVNEAQEIIGGSQPFYLLGVDYPWAKNGKDQEAVRHDFFARTVRNVPANAFSVLLCHHPDFIFNAFAGKIPFTLAGHTHGGQIGLFGKPVLPLQYHFMRGMYNEGNRRAYVHSGTGQWLPFRLGCPAELALFTLHRS</sequence>
<keyword evidence="2" id="KW-0378">Hydrolase</keyword>
<dbReference type="Proteomes" id="UP000277811">
    <property type="component" value="Unassembled WGS sequence"/>
</dbReference>
<accession>A0A498R974</accession>
<organism evidence="5 6">
    <name type="scientific">Lucifera butyrica</name>
    <dbReference type="NCBI Taxonomy" id="1351585"/>
    <lineage>
        <taxon>Bacteria</taxon>
        <taxon>Bacillati</taxon>
        <taxon>Bacillota</taxon>
        <taxon>Negativicutes</taxon>
        <taxon>Veillonellales</taxon>
        <taxon>Veillonellaceae</taxon>
        <taxon>Lucifera</taxon>
    </lineage>
</organism>
<protein>
    <recommendedName>
        <fullName evidence="4">Calcineurin-like phosphoesterase domain-containing protein</fullName>
    </recommendedName>
</protein>
<keyword evidence="1" id="KW-0479">Metal-binding</keyword>
<feature type="transmembrane region" description="Helical" evidence="3">
    <location>
        <begin position="77"/>
        <end position="100"/>
    </location>
</feature>
<evidence type="ECO:0000256" key="3">
    <source>
        <dbReference type="SAM" id="Phobius"/>
    </source>
</evidence>
<dbReference type="Gene3D" id="3.60.21.10">
    <property type="match status" value="1"/>
</dbReference>
<dbReference type="PANTHER" id="PTHR31302">
    <property type="entry name" value="TRANSMEMBRANE PROTEIN WITH METALLOPHOSPHOESTERASE DOMAIN-RELATED"/>
    <property type="match status" value="1"/>
</dbReference>
<dbReference type="InterPro" id="IPR004843">
    <property type="entry name" value="Calcineurin-like_PHP"/>
</dbReference>
<keyword evidence="3" id="KW-0812">Transmembrane</keyword>
<evidence type="ECO:0000313" key="6">
    <source>
        <dbReference type="Proteomes" id="UP000277811"/>
    </source>
</evidence>
<dbReference type="EMBL" id="UPPP01000066">
    <property type="protein sequence ID" value="VBB06693.1"/>
    <property type="molecule type" value="Genomic_DNA"/>
</dbReference>
<dbReference type="PANTHER" id="PTHR31302:SF31">
    <property type="entry name" value="PHOSPHODIESTERASE YAEI"/>
    <property type="match status" value="1"/>
</dbReference>
<feature type="domain" description="Calcineurin-like phosphoesterase" evidence="4">
    <location>
        <begin position="167"/>
        <end position="339"/>
    </location>
</feature>
<evidence type="ECO:0000256" key="1">
    <source>
        <dbReference type="ARBA" id="ARBA00022723"/>
    </source>
</evidence>
<dbReference type="AlphaFoldDB" id="A0A498R974"/>
<dbReference type="OrthoDB" id="9780884at2"/>
<evidence type="ECO:0000259" key="4">
    <source>
        <dbReference type="Pfam" id="PF00149"/>
    </source>
</evidence>
<gene>
    <name evidence="5" type="ORF">LUCI_1929</name>
</gene>
<dbReference type="Pfam" id="PF00149">
    <property type="entry name" value="Metallophos"/>
    <property type="match status" value="1"/>
</dbReference>
<name>A0A498R974_9FIRM</name>
<dbReference type="SUPFAM" id="SSF56300">
    <property type="entry name" value="Metallo-dependent phosphatases"/>
    <property type="match status" value="1"/>
</dbReference>
<dbReference type="InterPro" id="IPR051158">
    <property type="entry name" value="Metallophosphoesterase_sf"/>
</dbReference>
<dbReference type="GO" id="GO:0008758">
    <property type="term" value="F:UDP-2,3-diacylglucosamine hydrolase activity"/>
    <property type="evidence" value="ECO:0007669"/>
    <property type="project" value="TreeGrafter"/>
</dbReference>
<proteinExistence type="predicted"/>
<evidence type="ECO:0000256" key="2">
    <source>
        <dbReference type="ARBA" id="ARBA00022801"/>
    </source>
</evidence>
<dbReference type="RefSeq" id="WP_122627632.1">
    <property type="nucleotide sequence ID" value="NZ_UPPP01000066.1"/>
</dbReference>
<keyword evidence="3" id="KW-1133">Transmembrane helix</keyword>
<dbReference type="GO" id="GO:0046872">
    <property type="term" value="F:metal ion binding"/>
    <property type="evidence" value="ECO:0007669"/>
    <property type="project" value="UniProtKB-KW"/>
</dbReference>
<evidence type="ECO:0000313" key="5">
    <source>
        <dbReference type="EMBL" id="VBB06693.1"/>
    </source>
</evidence>
<dbReference type="GO" id="GO:0009245">
    <property type="term" value="P:lipid A biosynthetic process"/>
    <property type="evidence" value="ECO:0007669"/>
    <property type="project" value="TreeGrafter"/>
</dbReference>
<feature type="transmembrane region" description="Helical" evidence="3">
    <location>
        <begin position="6"/>
        <end position="26"/>
    </location>
</feature>
<dbReference type="GO" id="GO:0016020">
    <property type="term" value="C:membrane"/>
    <property type="evidence" value="ECO:0007669"/>
    <property type="project" value="GOC"/>
</dbReference>
<keyword evidence="6" id="KW-1185">Reference proteome</keyword>
<reference evidence="5 6" key="1">
    <citation type="submission" date="2018-06" db="EMBL/GenBank/DDBJ databases">
        <authorList>
            <person name="Strepis N."/>
        </authorList>
    </citation>
    <scope>NUCLEOTIDE SEQUENCE [LARGE SCALE GENOMIC DNA]</scope>
    <source>
        <strain evidence="5">LUCI</strain>
    </source>
</reference>
<dbReference type="InterPro" id="IPR029052">
    <property type="entry name" value="Metallo-depent_PP-like"/>
</dbReference>